<dbReference type="AlphaFoldDB" id="K1QPE7"/>
<dbReference type="Pfam" id="PF01585">
    <property type="entry name" value="G-patch"/>
    <property type="match status" value="1"/>
</dbReference>
<feature type="compositionally biased region" description="Acidic residues" evidence="12">
    <location>
        <begin position="313"/>
        <end position="324"/>
    </location>
</feature>
<keyword evidence="4" id="KW-0479">Metal-binding</keyword>
<keyword evidence="6" id="KW-0862">Zinc</keyword>
<dbReference type="FunCoup" id="K1QPE7">
    <property type="interactions" value="951"/>
</dbReference>
<evidence type="ECO:0000256" key="11">
    <source>
        <dbReference type="SAM" id="Coils"/>
    </source>
</evidence>
<dbReference type="Gene3D" id="2.30.30.1190">
    <property type="match status" value="1"/>
</dbReference>
<evidence type="ECO:0000256" key="12">
    <source>
        <dbReference type="SAM" id="MobiDB-lite"/>
    </source>
</evidence>
<evidence type="ECO:0000256" key="8">
    <source>
        <dbReference type="ARBA" id="ARBA00023125"/>
    </source>
</evidence>
<evidence type="ECO:0000256" key="9">
    <source>
        <dbReference type="ARBA" id="ARBA00023163"/>
    </source>
</evidence>
<feature type="coiled-coil region" evidence="11">
    <location>
        <begin position="476"/>
        <end position="517"/>
    </location>
</feature>
<accession>K1QPE7</accession>
<evidence type="ECO:0000256" key="5">
    <source>
        <dbReference type="ARBA" id="ARBA00022771"/>
    </source>
</evidence>
<dbReference type="PANTHER" id="PTHR46297:SF1">
    <property type="entry name" value="ZINC FINGER CCCH-TYPE WITH G PATCH DOMAIN-CONTAINING PROTEIN"/>
    <property type="match status" value="1"/>
</dbReference>
<dbReference type="Gene3D" id="2.30.30.140">
    <property type="match status" value="1"/>
</dbReference>
<evidence type="ECO:0000256" key="2">
    <source>
        <dbReference type="ARBA" id="ARBA00022414"/>
    </source>
</evidence>
<dbReference type="InterPro" id="IPR000467">
    <property type="entry name" value="G_patch_dom"/>
</dbReference>
<dbReference type="KEGG" id="crg:105343527"/>
<evidence type="ECO:0000256" key="4">
    <source>
        <dbReference type="ARBA" id="ARBA00022723"/>
    </source>
</evidence>
<dbReference type="PROSITE" id="PS50304">
    <property type="entry name" value="TUDOR"/>
    <property type="match status" value="1"/>
</dbReference>
<keyword evidence="5" id="KW-0863">Zinc-finger</keyword>
<feature type="region of interest" description="Disordered" evidence="12">
    <location>
        <begin position="291"/>
        <end position="324"/>
    </location>
</feature>
<dbReference type="CDD" id="cd20384">
    <property type="entry name" value="Tudor_ZGPAT"/>
    <property type="match status" value="1"/>
</dbReference>
<evidence type="ECO:0000256" key="10">
    <source>
        <dbReference type="ARBA" id="ARBA00023242"/>
    </source>
</evidence>
<name>K1QPE7_MAGGI</name>
<dbReference type="GO" id="GO:0000978">
    <property type="term" value="F:RNA polymerase II cis-regulatory region sequence-specific DNA binding"/>
    <property type="evidence" value="ECO:0007669"/>
    <property type="project" value="TreeGrafter"/>
</dbReference>
<keyword evidence="10" id="KW-0539">Nucleus</keyword>
<organism evidence="13">
    <name type="scientific">Magallana gigas</name>
    <name type="common">Pacific oyster</name>
    <name type="synonym">Crassostrea gigas</name>
    <dbReference type="NCBI Taxonomy" id="29159"/>
    <lineage>
        <taxon>Eukaryota</taxon>
        <taxon>Metazoa</taxon>
        <taxon>Spiralia</taxon>
        <taxon>Lophotrochozoa</taxon>
        <taxon>Mollusca</taxon>
        <taxon>Bivalvia</taxon>
        <taxon>Autobranchia</taxon>
        <taxon>Pteriomorphia</taxon>
        <taxon>Ostreida</taxon>
        <taxon>Ostreoidea</taxon>
        <taxon>Ostreidae</taxon>
        <taxon>Magallana</taxon>
    </lineage>
</organism>
<evidence type="ECO:0000313" key="13">
    <source>
        <dbReference type="EMBL" id="EKC30715.1"/>
    </source>
</evidence>
<reference evidence="13" key="1">
    <citation type="journal article" date="2012" name="Nature">
        <title>The oyster genome reveals stress adaptation and complexity of shell formation.</title>
        <authorList>
            <person name="Zhang G."/>
            <person name="Fang X."/>
            <person name="Guo X."/>
            <person name="Li L."/>
            <person name="Luo R."/>
            <person name="Xu F."/>
            <person name="Yang P."/>
            <person name="Zhang L."/>
            <person name="Wang X."/>
            <person name="Qi H."/>
            <person name="Xiong Z."/>
            <person name="Que H."/>
            <person name="Xie Y."/>
            <person name="Holland P.W."/>
            <person name="Paps J."/>
            <person name="Zhu Y."/>
            <person name="Wu F."/>
            <person name="Chen Y."/>
            <person name="Wang J."/>
            <person name="Peng C."/>
            <person name="Meng J."/>
            <person name="Yang L."/>
            <person name="Liu J."/>
            <person name="Wen B."/>
            <person name="Zhang N."/>
            <person name="Huang Z."/>
            <person name="Zhu Q."/>
            <person name="Feng Y."/>
            <person name="Mount A."/>
            <person name="Hedgecock D."/>
            <person name="Xu Z."/>
            <person name="Liu Y."/>
            <person name="Domazet-Loso T."/>
            <person name="Du Y."/>
            <person name="Sun X."/>
            <person name="Zhang S."/>
            <person name="Liu B."/>
            <person name="Cheng P."/>
            <person name="Jiang X."/>
            <person name="Li J."/>
            <person name="Fan D."/>
            <person name="Wang W."/>
            <person name="Fu W."/>
            <person name="Wang T."/>
            <person name="Wang B."/>
            <person name="Zhang J."/>
            <person name="Peng Z."/>
            <person name="Li Y."/>
            <person name="Li N."/>
            <person name="Wang J."/>
            <person name="Chen M."/>
            <person name="He Y."/>
            <person name="Tan F."/>
            <person name="Song X."/>
            <person name="Zheng Q."/>
            <person name="Huang R."/>
            <person name="Yang H."/>
            <person name="Du X."/>
            <person name="Chen L."/>
            <person name="Yang M."/>
            <person name="Gaffney P.M."/>
            <person name="Wang S."/>
            <person name="Luo L."/>
            <person name="She Z."/>
            <person name="Ming Y."/>
            <person name="Huang W."/>
            <person name="Zhang S."/>
            <person name="Huang B."/>
            <person name="Zhang Y."/>
            <person name="Qu T."/>
            <person name="Ni P."/>
            <person name="Miao G."/>
            <person name="Wang J."/>
            <person name="Wang Q."/>
            <person name="Steinberg C.E."/>
            <person name="Wang H."/>
            <person name="Li N."/>
            <person name="Qian L."/>
            <person name="Zhang G."/>
            <person name="Li Y."/>
            <person name="Yang H."/>
            <person name="Liu X."/>
            <person name="Wang J."/>
            <person name="Yin Y."/>
            <person name="Wang J."/>
        </authorList>
    </citation>
    <scope>NUCLEOTIDE SEQUENCE [LARGE SCALE GENOMIC DNA]</scope>
    <source>
        <strain evidence="13">05x7-T-G4-1.051#20</strain>
    </source>
</reference>
<dbReference type="GO" id="GO:0008270">
    <property type="term" value="F:zinc ion binding"/>
    <property type="evidence" value="ECO:0007669"/>
    <property type="project" value="UniProtKB-KW"/>
</dbReference>
<keyword evidence="7" id="KW-0805">Transcription regulation</keyword>
<dbReference type="GO" id="GO:0001227">
    <property type="term" value="F:DNA-binding transcription repressor activity, RNA polymerase II-specific"/>
    <property type="evidence" value="ECO:0007669"/>
    <property type="project" value="TreeGrafter"/>
</dbReference>
<dbReference type="PANTHER" id="PTHR46297">
    <property type="entry name" value="ZINC FINGER CCCH-TYPE WITH G PATCH DOMAIN-CONTAINING PROTEIN"/>
    <property type="match status" value="1"/>
</dbReference>
<dbReference type="InterPro" id="IPR002999">
    <property type="entry name" value="Tudor"/>
</dbReference>
<keyword evidence="3" id="KW-0678">Repressor</keyword>
<dbReference type="SMART" id="SM00333">
    <property type="entry name" value="TUDOR"/>
    <property type="match status" value="1"/>
</dbReference>
<gene>
    <name evidence="13" type="ORF">CGI_10019950</name>
</gene>
<evidence type="ECO:0000256" key="1">
    <source>
        <dbReference type="ARBA" id="ARBA00004123"/>
    </source>
</evidence>
<dbReference type="InterPro" id="IPR000571">
    <property type="entry name" value="Znf_CCCH"/>
</dbReference>
<evidence type="ECO:0000256" key="6">
    <source>
        <dbReference type="ARBA" id="ARBA00022833"/>
    </source>
</evidence>
<dbReference type="EMBL" id="JH817906">
    <property type="protein sequence ID" value="EKC30715.1"/>
    <property type="molecule type" value="Genomic_DNA"/>
</dbReference>
<dbReference type="SUPFAM" id="SSF63748">
    <property type="entry name" value="Tudor/PWWP/MBT"/>
    <property type="match status" value="1"/>
</dbReference>
<dbReference type="GO" id="GO:0005634">
    <property type="term" value="C:nucleus"/>
    <property type="evidence" value="ECO:0007669"/>
    <property type="project" value="UniProtKB-SubCell"/>
</dbReference>
<keyword evidence="9" id="KW-0804">Transcription</keyword>
<keyword evidence="11" id="KW-0175">Coiled coil</keyword>
<evidence type="ECO:0000256" key="3">
    <source>
        <dbReference type="ARBA" id="ARBA00022491"/>
    </source>
</evidence>
<keyword evidence="8" id="KW-0238">DNA-binding</keyword>
<sequence length="555" mass="62803">MDEKALEESLELYKSQLLQVEQTLQAAGSVENADLLQLREDLKELVSLTEDGLLSLKKSNILKSLENETPDNSKDDEYAAFQAAIAAEECNEKESVDSEHGKFTVHDHDDYPTFINGDNSASKTETSCSSNTDPVCKLKQNIKEELSEIVGTLCRAPYLHEWGSSSYHNAMVTDIDISDDNEVMVSVLFCNPTHEGMLPCEYHIEGKCKFSADQCRFSHGDSVKLEDLREYTEPKYSSLKMESPCLALFTDGLWYRAVIVDILEGDHQFTVSYDNYDETATLDMKDILPLHSTDSDSSDEEDGEENWKTNLGNDDDSNNDSSEEEMMPRYFMRPTQTTEALGLWEEHTRGIGSKLMAKMGYILGQGLGKMCQGRAEPVPIQLIPQGKSLDKIMELKEKAGDCDMFNVSKKMGRKKLTKKTNSLSQGSVKSSDVFQFINKKLGGKKGNIKELIHHPNPKSTNAPVRILEKELSGRSDRNLNVQLLKTEEEIRTTERELSRLNQALKRHENRDEGMAKQYRAKIAKTEHYLQELKTSEKTIQSHKTKRGNHKKLTIF</sequence>
<protein>
    <recommendedName>
        <fullName evidence="2">Zinc finger CCCH-type with G patch domain-containing protein</fullName>
    </recommendedName>
</protein>
<dbReference type="PROSITE" id="PS50174">
    <property type="entry name" value="G_PATCH"/>
    <property type="match status" value="1"/>
</dbReference>
<dbReference type="OrthoDB" id="5842926at2759"/>
<comment type="subcellular location">
    <subcellularLocation>
        <location evidence="1">Nucleus</location>
    </subcellularLocation>
</comment>
<dbReference type="InParanoid" id="K1QPE7"/>
<dbReference type="HOGENOM" id="CLU_040504_1_0_1"/>
<dbReference type="PROSITE" id="PS50103">
    <property type="entry name" value="ZF_C3H1"/>
    <property type="match status" value="1"/>
</dbReference>
<evidence type="ECO:0000256" key="7">
    <source>
        <dbReference type="ARBA" id="ARBA00023015"/>
    </source>
</evidence>
<proteinExistence type="predicted"/>
<dbReference type="SMART" id="SM00443">
    <property type="entry name" value="G_patch"/>
    <property type="match status" value="1"/>
</dbReference>